<dbReference type="AlphaFoldDB" id="A0A2P6N2H3"/>
<dbReference type="PROSITE" id="PS00039">
    <property type="entry name" value="DEAD_ATP_HELICASE"/>
    <property type="match status" value="1"/>
</dbReference>
<evidence type="ECO:0000256" key="4">
    <source>
        <dbReference type="ARBA" id="ARBA00022840"/>
    </source>
</evidence>
<feature type="region of interest" description="Disordered" evidence="8">
    <location>
        <begin position="65"/>
        <end position="86"/>
    </location>
</feature>
<evidence type="ECO:0000256" key="7">
    <source>
        <dbReference type="RuleBase" id="RU365068"/>
    </source>
</evidence>
<feature type="domain" description="Helicase C-terminal" evidence="10">
    <location>
        <begin position="369"/>
        <end position="529"/>
    </location>
</feature>
<dbReference type="InParanoid" id="A0A2P6N2H3"/>
<name>A0A2P6N2H3_9EUKA</name>
<dbReference type="Gene3D" id="3.40.50.300">
    <property type="entry name" value="P-loop containing nucleotide triphosphate hydrolases"/>
    <property type="match status" value="2"/>
</dbReference>
<comment type="caution">
    <text evidence="11">The sequence shown here is derived from an EMBL/GenBank/DDBJ whole genome shotgun (WGS) entry which is preliminary data.</text>
</comment>
<protein>
    <recommendedName>
        <fullName evidence="7">ATP-dependent RNA helicase</fullName>
        <ecNumber evidence="7">3.6.4.13</ecNumber>
    </recommendedName>
</protein>
<evidence type="ECO:0000256" key="8">
    <source>
        <dbReference type="SAM" id="MobiDB-lite"/>
    </source>
</evidence>
<dbReference type="PROSITE" id="PS51194">
    <property type="entry name" value="HELICASE_CTER"/>
    <property type="match status" value="1"/>
</dbReference>
<gene>
    <name evidence="11" type="ORF">PROFUN_13924</name>
</gene>
<keyword evidence="1 6" id="KW-0547">Nucleotide-binding</keyword>
<dbReference type="GO" id="GO:0016787">
    <property type="term" value="F:hydrolase activity"/>
    <property type="evidence" value="ECO:0007669"/>
    <property type="project" value="UniProtKB-KW"/>
</dbReference>
<dbReference type="EMBL" id="MDYQ01000239">
    <property type="protein sequence ID" value="PRP78122.1"/>
    <property type="molecule type" value="Genomic_DNA"/>
</dbReference>
<keyword evidence="12" id="KW-1185">Reference proteome</keyword>
<evidence type="ECO:0000256" key="2">
    <source>
        <dbReference type="ARBA" id="ARBA00022801"/>
    </source>
</evidence>
<evidence type="ECO:0000256" key="1">
    <source>
        <dbReference type="ARBA" id="ARBA00022741"/>
    </source>
</evidence>
<evidence type="ECO:0000259" key="9">
    <source>
        <dbReference type="PROSITE" id="PS51192"/>
    </source>
</evidence>
<evidence type="ECO:0000313" key="12">
    <source>
        <dbReference type="Proteomes" id="UP000241769"/>
    </source>
</evidence>
<dbReference type="PANTHER" id="PTHR24031">
    <property type="entry name" value="RNA HELICASE"/>
    <property type="match status" value="1"/>
</dbReference>
<keyword evidence="4 6" id="KW-0067">ATP-binding</keyword>
<dbReference type="InterPro" id="IPR011545">
    <property type="entry name" value="DEAD/DEAH_box_helicase_dom"/>
</dbReference>
<keyword evidence="2 6" id="KW-0378">Hydrolase</keyword>
<organism evidence="11 12">
    <name type="scientific">Planoprotostelium fungivorum</name>
    <dbReference type="NCBI Taxonomy" id="1890364"/>
    <lineage>
        <taxon>Eukaryota</taxon>
        <taxon>Amoebozoa</taxon>
        <taxon>Evosea</taxon>
        <taxon>Variosea</taxon>
        <taxon>Cavosteliida</taxon>
        <taxon>Cavosteliaceae</taxon>
        <taxon>Planoprotostelium</taxon>
    </lineage>
</organism>
<dbReference type="OrthoDB" id="193716at2759"/>
<dbReference type="InterPro" id="IPR027417">
    <property type="entry name" value="P-loop_NTPase"/>
</dbReference>
<comment type="domain">
    <text evidence="7">The Q motif is unique to and characteristic of the DEAD box family of RNA helicases and controls ATP binding and hydrolysis.</text>
</comment>
<keyword evidence="5 7" id="KW-0694">RNA-binding</keyword>
<dbReference type="Pfam" id="PF00270">
    <property type="entry name" value="DEAD"/>
    <property type="match status" value="1"/>
</dbReference>
<feature type="compositionally biased region" description="Polar residues" evidence="8">
    <location>
        <begin position="109"/>
        <end position="118"/>
    </location>
</feature>
<dbReference type="GO" id="GO:0003724">
    <property type="term" value="F:RNA helicase activity"/>
    <property type="evidence" value="ECO:0007669"/>
    <property type="project" value="UniProtKB-EC"/>
</dbReference>
<evidence type="ECO:0000259" key="10">
    <source>
        <dbReference type="PROSITE" id="PS51194"/>
    </source>
</evidence>
<feature type="region of interest" description="Disordered" evidence="8">
    <location>
        <begin position="1"/>
        <end position="35"/>
    </location>
</feature>
<keyword evidence="3 6" id="KW-0347">Helicase</keyword>
<dbReference type="STRING" id="1890364.A0A2P6N2H3"/>
<dbReference type="SMART" id="SM00487">
    <property type="entry name" value="DEXDc"/>
    <property type="match status" value="1"/>
</dbReference>
<dbReference type="InterPro" id="IPR000629">
    <property type="entry name" value="RNA-helicase_DEAD-box_CS"/>
</dbReference>
<evidence type="ECO:0000256" key="5">
    <source>
        <dbReference type="ARBA" id="ARBA00022884"/>
    </source>
</evidence>
<comment type="catalytic activity">
    <reaction evidence="7">
        <text>ATP + H2O = ADP + phosphate + H(+)</text>
        <dbReference type="Rhea" id="RHEA:13065"/>
        <dbReference type="ChEBI" id="CHEBI:15377"/>
        <dbReference type="ChEBI" id="CHEBI:15378"/>
        <dbReference type="ChEBI" id="CHEBI:30616"/>
        <dbReference type="ChEBI" id="CHEBI:43474"/>
        <dbReference type="ChEBI" id="CHEBI:456216"/>
        <dbReference type="EC" id="3.6.4.13"/>
    </reaction>
</comment>
<evidence type="ECO:0000256" key="6">
    <source>
        <dbReference type="RuleBase" id="RU000492"/>
    </source>
</evidence>
<proteinExistence type="inferred from homology"/>
<dbReference type="GO" id="GO:0005524">
    <property type="term" value="F:ATP binding"/>
    <property type="evidence" value="ECO:0007669"/>
    <property type="project" value="UniProtKB-UniRule"/>
</dbReference>
<feature type="domain" description="Helicase ATP-binding" evidence="9">
    <location>
        <begin position="161"/>
        <end position="339"/>
    </location>
</feature>
<dbReference type="EC" id="3.6.4.13" evidence="7"/>
<dbReference type="Pfam" id="PF00271">
    <property type="entry name" value="Helicase_C"/>
    <property type="match status" value="1"/>
</dbReference>
<dbReference type="GO" id="GO:0003723">
    <property type="term" value="F:RNA binding"/>
    <property type="evidence" value="ECO:0007669"/>
    <property type="project" value="UniProtKB-UniRule"/>
</dbReference>
<comment type="function">
    <text evidence="7">RNA helicase.</text>
</comment>
<dbReference type="InterPro" id="IPR001650">
    <property type="entry name" value="Helicase_C-like"/>
</dbReference>
<dbReference type="CDD" id="cd18787">
    <property type="entry name" value="SF2_C_DEAD"/>
    <property type="match status" value="1"/>
</dbReference>
<comment type="similarity">
    <text evidence="6">Belongs to the DEAD box helicase family.</text>
</comment>
<dbReference type="SMART" id="SM00490">
    <property type="entry name" value="HELICc"/>
    <property type="match status" value="1"/>
</dbReference>
<evidence type="ECO:0000313" key="11">
    <source>
        <dbReference type="EMBL" id="PRP78122.1"/>
    </source>
</evidence>
<dbReference type="PROSITE" id="PS51192">
    <property type="entry name" value="HELICASE_ATP_BIND_1"/>
    <property type="match status" value="1"/>
</dbReference>
<dbReference type="SUPFAM" id="SSF52540">
    <property type="entry name" value="P-loop containing nucleoside triphosphate hydrolases"/>
    <property type="match status" value="2"/>
</dbReference>
<dbReference type="Proteomes" id="UP000241769">
    <property type="component" value="Unassembled WGS sequence"/>
</dbReference>
<evidence type="ECO:0000256" key="3">
    <source>
        <dbReference type="ARBA" id="ARBA00022806"/>
    </source>
</evidence>
<reference evidence="11 12" key="1">
    <citation type="journal article" date="2018" name="Genome Biol. Evol.">
        <title>Multiple Roots of Fruiting Body Formation in Amoebozoa.</title>
        <authorList>
            <person name="Hillmann F."/>
            <person name="Forbes G."/>
            <person name="Novohradska S."/>
            <person name="Ferling I."/>
            <person name="Riege K."/>
            <person name="Groth M."/>
            <person name="Westermann M."/>
            <person name="Marz M."/>
            <person name="Spaller T."/>
            <person name="Winckler T."/>
            <person name="Schaap P."/>
            <person name="Glockner G."/>
        </authorList>
    </citation>
    <scope>NUCLEOTIDE SEQUENCE [LARGE SCALE GENOMIC DNA]</scope>
    <source>
        <strain evidence="11 12">Jena</strain>
    </source>
</reference>
<feature type="region of interest" description="Disordered" evidence="8">
    <location>
        <begin position="109"/>
        <end position="129"/>
    </location>
</feature>
<accession>A0A2P6N2H3</accession>
<dbReference type="InterPro" id="IPR014001">
    <property type="entry name" value="Helicase_ATP-bd"/>
</dbReference>
<sequence length="619" mass="68891">MSGRGQPAQSGYKRPYRGGFGRGYATNRAQPEVDDSKEVLKLCQDNHLRPNYPLKVEPSLKRAVTAAPAPQRSYHTTQPRMNLGNDKKTERVQGDLRRHLVTPIPNISTEIKKTTPSNGKEEAFSSPEFSDMEGKIDSKVLKAVAQDLKYDLMTPIQSRTVLEALSGKDCLAQAKTGTGKTIAFLIPAIQNIIKRGPVPGISTLIISPTRELAMQIGKEAEMLVKYLGLKVNWVIGGTNINSEKNKLMSKCDILVATPGRLIDHMNDPEFNKKLLYLNTYILDEADRLLDQGFAPAIDKIHSNLPDRRRYVRQNLLFSATIPPGVNKIARDLLDSSNFVHFSTIPPDDVETHKKVNQYCITSSIHDQHAMLQSLIATEHAHSTPEDPFKAVVFFTTARGSGFAFDAFSNLKVKPFNTLKKVEIHSRMSQTARVRAADNFKTMKEGILFTSDVSARGMDYPKVTHVFQLGAPADVEQYIHRIGRTGRAGNDGDGFILLDPLEMNFMDKLKTKDLPFKSYERMQEAEGGLKEAKVSFNKAAAEIPQQARTSAYTAWLGEKKTSLGKKLGLRGLVELSFKYSNSTLQFPTPPAVRADFIGKAGLKECKDMFTIDKTPKPSHR</sequence>